<keyword evidence="2" id="KW-1185">Reference proteome</keyword>
<proteinExistence type="predicted"/>
<evidence type="ECO:0000313" key="1">
    <source>
        <dbReference type="EMBL" id="MCZ4089762.1"/>
    </source>
</evidence>
<reference evidence="1" key="1">
    <citation type="submission" date="2022-10" db="EMBL/GenBank/DDBJ databases">
        <title>Whole genome sequencing of three plant growth promoting bacteria isolated from Vachellia tortilis subsp. raddiana in Morocco.</title>
        <authorList>
            <person name="Hnini M."/>
            <person name="Zouagui R."/>
            <person name="Zouagui H."/>
            <person name="Chemao Elfihri M.-W."/>
            <person name="Ibrahimi A."/>
            <person name="Sbabou L."/>
            <person name="Aurag J."/>
        </authorList>
    </citation>
    <scope>NUCLEOTIDE SEQUENCE</scope>
    <source>
        <strain evidence="1">LMR678</strain>
    </source>
</reference>
<sequence>MDGDCEAVRGQILDYCLAYASGAAGYERRLECSRQLFPAPRILFWLDEDIGKNGRPETLPVESFQKN</sequence>
<evidence type="ECO:0000313" key="2">
    <source>
        <dbReference type="Proteomes" id="UP001079430"/>
    </source>
</evidence>
<organism evidence="1 2">
    <name type="scientific">Sinorhizobium psoraleae</name>
    <dbReference type="NCBI Taxonomy" id="520838"/>
    <lineage>
        <taxon>Bacteria</taxon>
        <taxon>Pseudomonadati</taxon>
        <taxon>Pseudomonadota</taxon>
        <taxon>Alphaproteobacteria</taxon>
        <taxon>Hyphomicrobiales</taxon>
        <taxon>Rhizobiaceae</taxon>
        <taxon>Sinorhizobium/Ensifer group</taxon>
        <taxon>Sinorhizobium</taxon>
    </lineage>
</organism>
<comment type="caution">
    <text evidence="1">The sequence shown here is derived from an EMBL/GenBank/DDBJ whole genome shotgun (WGS) entry which is preliminary data.</text>
</comment>
<dbReference type="EMBL" id="JAPVOI010000004">
    <property type="protein sequence ID" value="MCZ4089762.1"/>
    <property type="molecule type" value="Genomic_DNA"/>
</dbReference>
<gene>
    <name evidence="1" type="ORF">O3W52_06710</name>
</gene>
<protein>
    <submittedName>
        <fullName evidence="1">Uncharacterized protein</fullName>
    </submittedName>
</protein>
<dbReference type="RefSeq" id="WP_269276810.1">
    <property type="nucleotide sequence ID" value="NZ_JAPVOI010000004.1"/>
</dbReference>
<dbReference type="Proteomes" id="UP001079430">
    <property type="component" value="Unassembled WGS sequence"/>
</dbReference>
<accession>A0ABT4KCZ0</accession>
<name>A0ABT4KCZ0_9HYPH</name>